<dbReference type="GO" id="GO:0003676">
    <property type="term" value="F:nucleic acid binding"/>
    <property type="evidence" value="ECO:0007669"/>
    <property type="project" value="InterPro"/>
</dbReference>
<dbReference type="InterPro" id="IPR019874">
    <property type="entry name" value="RF_methyltr_PrmC"/>
</dbReference>
<evidence type="ECO:0000259" key="7">
    <source>
        <dbReference type="Pfam" id="PF17827"/>
    </source>
</evidence>
<dbReference type="InterPro" id="IPR050320">
    <property type="entry name" value="N5-glutamine_MTase"/>
</dbReference>
<accession>A0A4S4NJJ2</accession>
<evidence type="ECO:0000256" key="4">
    <source>
        <dbReference type="ARBA" id="ARBA00022691"/>
    </source>
</evidence>
<gene>
    <name evidence="8" type="primary">prmC</name>
    <name evidence="8" type="ORF">E4021_10235</name>
</gene>
<dbReference type="Gene3D" id="1.10.8.10">
    <property type="entry name" value="DNA helicase RuvA subunit, C-terminal domain"/>
    <property type="match status" value="1"/>
</dbReference>
<dbReference type="SUPFAM" id="SSF53335">
    <property type="entry name" value="S-adenosyl-L-methionine-dependent methyltransferases"/>
    <property type="match status" value="1"/>
</dbReference>
<comment type="catalytic activity">
    <reaction evidence="5">
        <text>L-glutaminyl-[peptide chain release factor] + S-adenosyl-L-methionine = N(5)-methyl-L-glutaminyl-[peptide chain release factor] + S-adenosyl-L-homocysteine + H(+)</text>
        <dbReference type="Rhea" id="RHEA:42896"/>
        <dbReference type="Rhea" id="RHEA-COMP:10271"/>
        <dbReference type="Rhea" id="RHEA-COMP:10272"/>
        <dbReference type="ChEBI" id="CHEBI:15378"/>
        <dbReference type="ChEBI" id="CHEBI:30011"/>
        <dbReference type="ChEBI" id="CHEBI:57856"/>
        <dbReference type="ChEBI" id="CHEBI:59789"/>
        <dbReference type="ChEBI" id="CHEBI:61891"/>
        <dbReference type="EC" id="2.1.1.297"/>
    </reaction>
</comment>
<dbReference type="Gene3D" id="3.40.50.150">
    <property type="entry name" value="Vaccinia Virus protein VP39"/>
    <property type="match status" value="1"/>
</dbReference>
<protein>
    <recommendedName>
        <fullName evidence="1">peptide chain release factor N(5)-glutamine methyltransferase</fullName>
        <ecNumber evidence="1">2.1.1.297</ecNumber>
    </recommendedName>
</protein>
<evidence type="ECO:0000256" key="1">
    <source>
        <dbReference type="ARBA" id="ARBA00012771"/>
    </source>
</evidence>
<dbReference type="Pfam" id="PF05175">
    <property type="entry name" value="MTS"/>
    <property type="match status" value="1"/>
</dbReference>
<name>A0A4S4NJJ2_9BACT</name>
<dbReference type="InterPro" id="IPR029063">
    <property type="entry name" value="SAM-dependent_MTases_sf"/>
</dbReference>
<evidence type="ECO:0000256" key="2">
    <source>
        <dbReference type="ARBA" id="ARBA00022603"/>
    </source>
</evidence>
<dbReference type="NCBIfam" id="TIGR03534">
    <property type="entry name" value="RF_mod_PrmC"/>
    <property type="match status" value="1"/>
</dbReference>
<keyword evidence="4" id="KW-0949">S-adenosyl-L-methionine</keyword>
<dbReference type="NCBIfam" id="TIGR00536">
    <property type="entry name" value="hemK_fam"/>
    <property type="match status" value="1"/>
</dbReference>
<dbReference type="EMBL" id="SRSF01000003">
    <property type="protein sequence ID" value="THH39974.1"/>
    <property type="molecule type" value="Genomic_DNA"/>
</dbReference>
<dbReference type="Pfam" id="PF17827">
    <property type="entry name" value="PrmC_N"/>
    <property type="match status" value="1"/>
</dbReference>
<reference evidence="8 9" key="1">
    <citation type="submission" date="2019-04" db="EMBL/GenBank/DDBJ databases">
        <title>Lewinella litorea sp. nov., isolated from a marine sand.</title>
        <authorList>
            <person name="Yoon J.-H."/>
        </authorList>
    </citation>
    <scope>NUCLEOTIDE SEQUENCE [LARGE SCALE GENOMIC DNA]</scope>
    <source>
        <strain evidence="8 9">HSMS-39</strain>
    </source>
</reference>
<dbReference type="OrthoDB" id="9800643at2"/>
<dbReference type="PANTHER" id="PTHR18895:SF74">
    <property type="entry name" value="MTRF1L RELEASE FACTOR GLUTAMINE METHYLTRANSFERASE"/>
    <property type="match status" value="1"/>
</dbReference>
<evidence type="ECO:0000313" key="9">
    <source>
        <dbReference type="Proteomes" id="UP000308528"/>
    </source>
</evidence>
<dbReference type="GO" id="GO:0032259">
    <property type="term" value="P:methylation"/>
    <property type="evidence" value="ECO:0007669"/>
    <property type="project" value="UniProtKB-KW"/>
</dbReference>
<proteinExistence type="predicted"/>
<dbReference type="RefSeq" id="WP_136459035.1">
    <property type="nucleotide sequence ID" value="NZ_SRSF01000003.1"/>
</dbReference>
<dbReference type="Proteomes" id="UP000308528">
    <property type="component" value="Unassembled WGS sequence"/>
</dbReference>
<feature type="domain" description="Methyltransferase small" evidence="6">
    <location>
        <begin position="109"/>
        <end position="187"/>
    </location>
</feature>
<keyword evidence="9" id="KW-1185">Reference proteome</keyword>
<sequence>MRTDDLTKHIARELRPLLGRGESASVTRLVMEDIFGYRSGNRPRKLTQEEQILAWTTINRLKAGEPVQYVTGIADFFGLQLKVTPDVLIPRPETEELVEWILEDHPPGTVHSVIDLGTGSGCIPLALQVRRPSWNCRGVDLSEAALEIARENARKLGVSVTFHHGDVLEESMSQGRYDVVVSNPPYIPPSERSRMDASTLEHEPELALFVPEENPLLFYRRLAELGHVGLKPGGRLYCETNEFNSEEVMKLFREAGYADVVRRKDLQKKWRMVRVTLPESDLDSA</sequence>
<dbReference type="GO" id="GO:0102559">
    <property type="term" value="F:peptide chain release factor N(5)-glutamine methyltransferase activity"/>
    <property type="evidence" value="ECO:0007669"/>
    <property type="project" value="UniProtKB-EC"/>
</dbReference>
<dbReference type="InterPro" id="IPR040758">
    <property type="entry name" value="PrmC_N"/>
</dbReference>
<evidence type="ECO:0000313" key="8">
    <source>
        <dbReference type="EMBL" id="THH39974.1"/>
    </source>
</evidence>
<dbReference type="CDD" id="cd02440">
    <property type="entry name" value="AdoMet_MTases"/>
    <property type="match status" value="1"/>
</dbReference>
<dbReference type="EC" id="2.1.1.297" evidence="1"/>
<organism evidence="8 9">
    <name type="scientific">Neolewinella litorea</name>
    <dbReference type="NCBI Taxonomy" id="2562452"/>
    <lineage>
        <taxon>Bacteria</taxon>
        <taxon>Pseudomonadati</taxon>
        <taxon>Bacteroidota</taxon>
        <taxon>Saprospiria</taxon>
        <taxon>Saprospirales</taxon>
        <taxon>Lewinellaceae</taxon>
        <taxon>Neolewinella</taxon>
    </lineage>
</organism>
<dbReference type="InterPro" id="IPR004556">
    <property type="entry name" value="HemK-like"/>
</dbReference>
<dbReference type="InterPro" id="IPR007848">
    <property type="entry name" value="Small_mtfrase_dom"/>
</dbReference>
<dbReference type="PANTHER" id="PTHR18895">
    <property type="entry name" value="HEMK METHYLTRANSFERASE"/>
    <property type="match status" value="1"/>
</dbReference>
<comment type="caution">
    <text evidence="8">The sequence shown here is derived from an EMBL/GenBank/DDBJ whole genome shotgun (WGS) entry which is preliminary data.</text>
</comment>
<evidence type="ECO:0000256" key="3">
    <source>
        <dbReference type="ARBA" id="ARBA00022679"/>
    </source>
</evidence>
<feature type="domain" description="Release factor glutamine methyltransferase N-terminal" evidence="7">
    <location>
        <begin position="21"/>
        <end position="72"/>
    </location>
</feature>
<dbReference type="InterPro" id="IPR002052">
    <property type="entry name" value="DNA_methylase_N6_adenine_CS"/>
</dbReference>
<evidence type="ECO:0000256" key="5">
    <source>
        <dbReference type="ARBA" id="ARBA00048391"/>
    </source>
</evidence>
<dbReference type="AlphaFoldDB" id="A0A4S4NJJ2"/>
<dbReference type="PROSITE" id="PS00092">
    <property type="entry name" value="N6_MTASE"/>
    <property type="match status" value="1"/>
</dbReference>
<keyword evidence="2 8" id="KW-0489">Methyltransferase</keyword>
<keyword evidence="3 8" id="KW-0808">Transferase</keyword>
<evidence type="ECO:0000259" key="6">
    <source>
        <dbReference type="Pfam" id="PF05175"/>
    </source>
</evidence>